<protein>
    <submittedName>
        <fullName evidence="3">Uncharacterized protein</fullName>
    </submittedName>
</protein>
<feature type="compositionally biased region" description="Basic and acidic residues" evidence="1">
    <location>
        <begin position="52"/>
        <end position="66"/>
    </location>
</feature>
<keyword evidence="2" id="KW-0732">Signal</keyword>
<gene>
    <name evidence="3" type="ORF">Q8A64_06530</name>
</gene>
<comment type="caution">
    <text evidence="3">The sequence shown here is derived from an EMBL/GenBank/DDBJ whole genome shotgun (WGS) entry which is preliminary data.</text>
</comment>
<evidence type="ECO:0000256" key="1">
    <source>
        <dbReference type="SAM" id="MobiDB-lite"/>
    </source>
</evidence>
<evidence type="ECO:0000313" key="4">
    <source>
        <dbReference type="Proteomes" id="UP001225596"/>
    </source>
</evidence>
<proteinExistence type="predicted"/>
<dbReference type="EMBL" id="JAUYVH010000002">
    <property type="protein sequence ID" value="MDQ9170067.1"/>
    <property type="molecule type" value="Genomic_DNA"/>
</dbReference>
<feature type="region of interest" description="Disordered" evidence="1">
    <location>
        <begin position="47"/>
        <end position="66"/>
    </location>
</feature>
<sequence length="157" mass="16448">MNRIFRTLLIWLIIAALPMQATAAVVKASCGSAHHPAQMQNSFAGHAPAADVPHHEHASMDAHHAHADQASVHGEFADDVLSVNATADAQTSLHQTDQDHSTCSACAACCVGAVAPPPAHLKAPDFSQFKTSGIGSSKLLTGFIPAGLERPPRFFLA</sequence>
<dbReference type="RefSeq" id="WP_338435983.1">
    <property type="nucleotide sequence ID" value="NZ_JAUYVH010000002.1"/>
</dbReference>
<dbReference type="Proteomes" id="UP001225596">
    <property type="component" value="Unassembled WGS sequence"/>
</dbReference>
<evidence type="ECO:0000256" key="2">
    <source>
        <dbReference type="SAM" id="SignalP"/>
    </source>
</evidence>
<feature type="signal peptide" evidence="2">
    <location>
        <begin position="1"/>
        <end position="23"/>
    </location>
</feature>
<evidence type="ECO:0000313" key="3">
    <source>
        <dbReference type="EMBL" id="MDQ9170067.1"/>
    </source>
</evidence>
<accession>A0ABU1BMF1</accession>
<keyword evidence="4" id="KW-1185">Reference proteome</keyword>
<feature type="chain" id="PRO_5047218482" evidence="2">
    <location>
        <begin position="24"/>
        <end position="157"/>
    </location>
</feature>
<reference evidence="3 4" key="1">
    <citation type="submission" date="2023-08" db="EMBL/GenBank/DDBJ databases">
        <title>Oxalobacteraceae gen .nov., isolated from river sludge outside the plant.</title>
        <authorList>
            <person name="Zhao S.Y."/>
        </authorList>
    </citation>
    <scope>NUCLEOTIDE SEQUENCE [LARGE SCALE GENOMIC DNA]</scope>
    <source>
        <strain evidence="3 4">R-40</strain>
    </source>
</reference>
<name>A0ABU1BMF1_9BURK</name>
<organism evidence="3 4">
    <name type="scientific">Keguizhuia sedimenti</name>
    <dbReference type="NCBI Taxonomy" id="3064264"/>
    <lineage>
        <taxon>Bacteria</taxon>
        <taxon>Pseudomonadati</taxon>
        <taxon>Pseudomonadota</taxon>
        <taxon>Betaproteobacteria</taxon>
        <taxon>Burkholderiales</taxon>
        <taxon>Oxalobacteraceae</taxon>
        <taxon>Keguizhuia</taxon>
    </lineage>
</organism>